<feature type="coiled-coil region" evidence="1">
    <location>
        <begin position="5"/>
        <end position="53"/>
    </location>
</feature>
<sequence length="135" mass="15159">MEQQLQGLQQTMQGLQQTMQGVENRLEGVENRLEGVENRLEGVEGEVRKLGHRTSPRLRQALQHNAHSFTTTSQLAVVPHPDTGEEPEDFPATNGDLAQMPYAGLRRLLRFYGQPIIGTTDMLRQRLKAFIGQAP</sequence>
<dbReference type="Gene3D" id="1.20.5.1070">
    <property type="entry name" value="Head and neck region of the ectodomain of NDV fusion glycoprotein"/>
    <property type="match status" value="1"/>
</dbReference>
<keyword evidence="1" id="KW-0175">Coiled coil</keyword>
<accession>A0AAD5DMK9</accession>
<proteinExistence type="predicted"/>
<dbReference type="AlphaFoldDB" id="A0AAD5DMK9"/>
<reference evidence="2" key="1">
    <citation type="submission" date="2020-11" db="EMBL/GenBank/DDBJ databases">
        <title>Chlorella ohadii genome sequencing and assembly.</title>
        <authorList>
            <person name="Murik O."/>
            <person name="Treves H."/>
            <person name="Kedem I."/>
            <person name="Shotland Y."/>
            <person name="Kaplan A."/>
        </authorList>
    </citation>
    <scope>NUCLEOTIDE SEQUENCE</scope>
    <source>
        <strain evidence="2">1</strain>
    </source>
</reference>
<dbReference type="Proteomes" id="UP001205105">
    <property type="component" value="Unassembled WGS sequence"/>
</dbReference>
<organism evidence="2 3">
    <name type="scientific">Chlorella ohadii</name>
    <dbReference type="NCBI Taxonomy" id="2649997"/>
    <lineage>
        <taxon>Eukaryota</taxon>
        <taxon>Viridiplantae</taxon>
        <taxon>Chlorophyta</taxon>
        <taxon>core chlorophytes</taxon>
        <taxon>Trebouxiophyceae</taxon>
        <taxon>Chlorellales</taxon>
        <taxon>Chlorellaceae</taxon>
        <taxon>Chlorella clade</taxon>
        <taxon>Chlorella</taxon>
    </lineage>
</organism>
<evidence type="ECO:0000256" key="1">
    <source>
        <dbReference type="SAM" id="Coils"/>
    </source>
</evidence>
<evidence type="ECO:0000313" key="2">
    <source>
        <dbReference type="EMBL" id="KAI7840580.1"/>
    </source>
</evidence>
<dbReference type="EMBL" id="JADXDR010000078">
    <property type="protein sequence ID" value="KAI7840580.1"/>
    <property type="molecule type" value="Genomic_DNA"/>
</dbReference>
<dbReference type="SUPFAM" id="SSF57997">
    <property type="entry name" value="Tropomyosin"/>
    <property type="match status" value="1"/>
</dbReference>
<comment type="caution">
    <text evidence="2">The sequence shown here is derived from an EMBL/GenBank/DDBJ whole genome shotgun (WGS) entry which is preliminary data.</text>
</comment>
<evidence type="ECO:0000313" key="3">
    <source>
        <dbReference type="Proteomes" id="UP001205105"/>
    </source>
</evidence>
<gene>
    <name evidence="2" type="ORF">COHA_005733</name>
</gene>
<protein>
    <submittedName>
        <fullName evidence="2">Uncharacterized protein</fullName>
    </submittedName>
</protein>
<keyword evidence="3" id="KW-1185">Reference proteome</keyword>
<name>A0AAD5DMK9_9CHLO</name>